<dbReference type="InterPro" id="IPR041591">
    <property type="entry name" value="OCRE"/>
</dbReference>
<reference evidence="3 4" key="1">
    <citation type="submission" date="2024-01" db="EMBL/GenBank/DDBJ databases">
        <title>The complete chloroplast genome sequence of Lithospermum erythrorhizon: insights into the phylogenetic relationship among Boraginaceae species and the maternal lineages of purple gromwells.</title>
        <authorList>
            <person name="Okada T."/>
            <person name="Watanabe K."/>
        </authorList>
    </citation>
    <scope>NUCLEOTIDE SEQUENCE [LARGE SCALE GENOMIC DNA]</scope>
</reference>
<feature type="compositionally biased region" description="Polar residues" evidence="1">
    <location>
        <begin position="149"/>
        <end position="158"/>
    </location>
</feature>
<organism evidence="3 4">
    <name type="scientific">Lithospermum erythrorhizon</name>
    <name type="common">Purple gromwell</name>
    <name type="synonym">Lithospermum officinale var. erythrorhizon</name>
    <dbReference type="NCBI Taxonomy" id="34254"/>
    <lineage>
        <taxon>Eukaryota</taxon>
        <taxon>Viridiplantae</taxon>
        <taxon>Streptophyta</taxon>
        <taxon>Embryophyta</taxon>
        <taxon>Tracheophyta</taxon>
        <taxon>Spermatophyta</taxon>
        <taxon>Magnoliopsida</taxon>
        <taxon>eudicotyledons</taxon>
        <taxon>Gunneridae</taxon>
        <taxon>Pentapetalae</taxon>
        <taxon>asterids</taxon>
        <taxon>lamiids</taxon>
        <taxon>Boraginales</taxon>
        <taxon>Boraginaceae</taxon>
        <taxon>Boraginoideae</taxon>
        <taxon>Lithospermeae</taxon>
        <taxon>Lithospermum</taxon>
    </lineage>
</organism>
<dbReference type="InterPro" id="IPR035623">
    <property type="entry name" value="SUA-like_OCRE"/>
</dbReference>
<feature type="domain" description="OCRE" evidence="2">
    <location>
        <begin position="313"/>
        <end position="362"/>
    </location>
</feature>
<dbReference type="PANTHER" id="PTHR13138">
    <property type="entry name" value="PROTEIN LIN1"/>
    <property type="match status" value="1"/>
</dbReference>
<dbReference type="PANTHER" id="PTHR13138:SF3">
    <property type="entry name" value="CD2 ANTIGEN CYTOPLASMIC TAIL-BINDING PROTEIN 2"/>
    <property type="match status" value="1"/>
</dbReference>
<accession>A0AAV3PTN0</accession>
<feature type="region of interest" description="Disordered" evidence="1">
    <location>
        <begin position="149"/>
        <end position="169"/>
    </location>
</feature>
<evidence type="ECO:0000259" key="2">
    <source>
        <dbReference type="Pfam" id="PF17780"/>
    </source>
</evidence>
<name>A0AAV3PTN0_LITER</name>
<gene>
    <name evidence="3" type="ORF">LIER_12539</name>
</gene>
<proteinExistence type="predicted"/>
<sequence length="370" mass="42244">MEEEKQLNCKRPFPHDDDSIKPPPRKRVRFPKGKKVKSGEFFDEEAKPVGAREPRLAAQERVMRRNQITAELLDEEYREILDDISRAEFHDYKDNETFIDGDIQLEPFNLSREREEGYFDADGNYVEYMKENAIKDAWLGSIEIQQQFSGKRPITSSEQHGDDEVPDLSSEEIAKIKRRIADVLEPGETVLKALKRLRGTSNNKKEKMSPGTKQVFDQLTDDAVKLLNDGDLDVYNEKQENFQRETEGYERLAQARGQLISVNEGEETNEAENGNDAFDMFAEDDVGTTNPQSDAVDNHNVENNFAVGGGDSETDYIYDETSGYYYSITFGYYYDPSSGLYCCAATGQWYSYNEESGTYEEVQQVAPSAN</sequence>
<keyword evidence="4" id="KW-1185">Reference proteome</keyword>
<dbReference type="GO" id="GO:0005682">
    <property type="term" value="C:U5 snRNP"/>
    <property type="evidence" value="ECO:0007669"/>
    <property type="project" value="InterPro"/>
</dbReference>
<dbReference type="InterPro" id="IPR039905">
    <property type="entry name" value="CD2BP2/Lin1"/>
</dbReference>
<evidence type="ECO:0000313" key="4">
    <source>
        <dbReference type="Proteomes" id="UP001454036"/>
    </source>
</evidence>
<feature type="compositionally biased region" description="Basic residues" evidence="1">
    <location>
        <begin position="23"/>
        <end position="34"/>
    </location>
</feature>
<dbReference type="Pfam" id="PF17780">
    <property type="entry name" value="OCRE"/>
    <property type="match status" value="1"/>
</dbReference>
<feature type="compositionally biased region" description="Basic and acidic residues" evidence="1">
    <location>
        <begin position="1"/>
        <end position="20"/>
    </location>
</feature>
<feature type="region of interest" description="Disordered" evidence="1">
    <location>
        <begin position="1"/>
        <end position="34"/>
    </location>
</feature>
<dbReference type="AlphaFoldDB" id="A0AAV3PTN0"/>
<evidence type="ECO:0000256" key="1">
    <source>
        <dbReference type="SAM" id="MobiDB-lite"/>
    </source>
</evidence>
<dbReference type="CDD" id="cd16166">
    <property type="entry name" value="OCRE_SUA_like"/>
    <property type="match status" value="1"/>
</dbReference>
<protein>
    <submittedName>
        <fullName evidence="3">RNA splicing factor</fullName>
    </submittedName>
</protein>
<comment type="caution">
    <text evidence="3">The sequence shown here is derived from an EMBL/GenBank/DDBJ whole genome shotgun (WGS) entry which is preliminary data.</text>
</comment>
<evidence type="ECO:0000313" key="3">
    <source>
        <dbReference type="EMBL" id="GAA0154605.1"/>
    </source>
</evidence>
<dbReference type="Proteomes" id="UP001454036">
    <property type="component" value="Unassembled WGS sequence"/>
</dbReference>
<dbReference type="EMBL" id="BAABME010002432">
    <property type="protein sequence ID" value="GAA0154605.1"/>
    <property type="molecule type" value="Genomic_DNA"/>
</dbReference>